<organism evidence="5 6">
    <name type="scientific">Paraburkholderia phytofirmans OLGA172</name>
    <dbReference type="NCBI Taxonomy" id="1417228"/>
    <lineage>
        <taxon>Bacteria</taxon>
        <taxon>Pseudomonadati</taxon>
        <taxon>Pseudomonadota</taxon>
        <taxon>Betaproteobacteria</taxon>
        <taxon>Burkholderiales</taxon>
        <taxon>Burkholderiaceae</taxon>
        <taxon>Paraburkholderia</taxon>
    </lineage>
</organism>
<dbReference type="SUPFAM" id="SSF46689">
    <property type="entry name" value="Homeodomain-like"/>
    <property type="match status" value="1"/>
</dbReference>
<dbReference type="Pfam" id="PF12625">
    <property type="entry name" value="Arabinose_bd"/>
    <property type="match status" value="1"/>
</dbReference>
<dbReference type="InterPro" id="IPR018060">
    <property type="entry name" value="HTH_AraC"/>
</dbReference>
<dbReference type="EMBL" id="CP014578">
    <property type="protein sequence ID" value="ANB72096.1"/>
    <property type="molecule type" value="Genomic_DNA"/>
</dbReference>
<dbReference type="OrthoDB" id="6506763at2"/>
<sequence length="346" mass="39256">MPTFVRASGLRGYVDLMRSLGEDPTNLLRRFRISLEQLEDEDALLRLRSVVQLLEESATATQCDDFGLRLSHNQDITVLGQVAVVVQSAATVREALNLIKQYLFIHSPGIRLSINEKSRLVDHAVEASLEIQLERPTAHRQTIDLALADFYQMVVLLNNGSQGILGVALPHKPHAAESIYRQFFGCKVSFEQPIAGLHLERSMLNKRLSSTNHAIREIAEEYLRNRYGTPGDTVSHQVRQLLSRTLGAAHRNKEDVAQMLAIHPRTLQRRLEDEGTSFEVVRDEVRREEMLRYLVETEISLGRVTEILGYSEQSAMTRACSRWFGTSPAALRRSKIKHAKVRRQRG</sequence>
<keyword evidence="3" id="KW-0804">Transcription</keyword>
<feature type="domain" description="HTH araC/xylS-type" evidence="4">
    <location>
        <begin position="236"/>
        <end position="334"/>
    </location>
</feature>
<evidence type="ECO:0000256" key="3">
    <source>
        <dbReference type="ARBA" id="ARBA00023163"/>
    </source>
</evidence>
<keyword evidence="1" id="KW-0805">Transcription regulation</keyword>
<dbReference type="KEGG" id="buz:AYM40_06705"/>
<dbReference type="PANTHER" id="PTHR47894">
    <property type="entry name" value="HTH-TYPE TRANSCRIPTIONAL REGULATOR GADX"/>
    <property type="match status" value="1"/>
</dbReference>
<evidence type="ECO:0000313" key="6">
    <source>
        <dbReference type="Proteomes" id="UP000076852"/>
    </source>
</evidence>
<dbReference type="PROSITE" id="PS01124">
    <property type="entry name" value="HTH_ARAC_FAMILY_2"/>
    <property type="match status" value="1"/>
</dbReference>
<reference evidence="5 6" key="1">
    <citation type="journal article" date="2016" name="Gene">
        <title>PacBio SMRT assembly of a complex multi-replicon genome reveals chlorocatechol degradative operon in a region of genome plasticity.</title>
        <authorList>
            <person name="Ricker N."/>
            <person name="Shen S.Y."/>
            <person name="Goordial J."/>
            <person name="Jin S."/>
            <person name="Fulthorpe R.R."/>
        </authorList>
    </citation>
    <scope>NUCLEOTIDE SEQUENCE [LARGE SCALE GENOMIC DNA]</scope>
    <source>
        <strain evidence="5 6">OLGA172</strain>
    </source>
</reference>
<dbReference type="Proteomes" id="UP000076852">
    <property type="component" value="Chromosome 1"/>
</dbReference>
<dbReference type="AlphaFoldDB" id="A0A160FJI0"/>
<keyword evidence="2" id="KW-0238">DNA-binding</keyword>
<dbReference type="GO" id="GO:0003700">
    <property type="term" value="F:DNA-binding transcription factor activity"/>
    <property type="evidence" value="ECO:0007669"/>
    <property type="project" value="InterPro"/>
</dbReference>
<dbReference type="SMART" id="SM00342">
    <property type="entry name" value="HTH_ARAC"/>
    <property type="match status" value="1"/>
</dbReference>
<evidence type="ECO:0000256" key="1">
    <source>
        <dbReference type="ARBA" id="ARBA00023015"/>
    </source>
</evidence>
<dbReference type="RefSeq" id="WP_063495537.1">
    <property type="nucleotide sequence ID" value="NZ_CP014578.1"/>
</dbReference>
<dbReference type="PANTHER" id="PTHR47894:SF4">
    <property type="entry name" value="HTH-TYPE TRANSCRIPTIONAL REGULATOR GADX"/>
    <property type="match status" value="1"/>
</dbReference>
<evidence type="ECO:0000259" key="4">
    <source>
        <dbReference type="PROSITE" id="PS01124"/>
    </source>
</evidence>
<protein>
    <recommendedName>
        <fullName evidence="4">HTH araC/xylS-type domain-containing protein</fullName>
    </recommendedName>
</protein>
<dbReference type="GO" id="GO:0005829">
    <property type="term" value="C:cytosol"/>
    <property type="evidence" value="ECO:0007669"/>
    <property type="project" value="TreeGrafter"/>
</dbReference>
<evidence type="ECO:0000313" key="5">
    <source>
        <dbReference type="EMBL" id="ANB72096.1"/>
    </source>
</evidence>
<gene>
    <name evidence="5" type="ORF">AYM40_06705</name>
</gene>
<dbReference type="Pfam" id="PF12833">
    <property type="entry name" value="HTH_18"/>
    <property type="match status" value="1"/>
</dbReference>
<proteinExistence type="predicted"/>
<name>A0A160FJI0_9BURK</name>
<dbReference type="GO" id="GO:0000976">
    <property type="term" value="F:transcription cis-regulatory region binding"/>
    <property type="evidence" value="ECO:0007669"/>
    <property type="project" value="TreeGrafter"/>
</dbReference>
<keyword evidence="6" id="KW-1185">Reference proteome</keyword>
<accession>A0A160FJI0</accession>
<dbReference type="InterPro" id="IPR032687">
    <property type="entry name" value="AraC-type_N"/>
</dbReference>
<dbReference type="Gene3D" id="1.10.10.60">
    <property type="entry name" value="Homeodomain-like"/>
    <property type="match status" value="1"/>
</dbReference>
<evidence type="ECO:0000256" key="2">
    <source>
        <dbReference type="ARBA" id="ARBA00023125"/>
    </source>
</evidence>
<dbReference type="STRING" id="1804984.AYM40_06705"/>
<dbReference type="InterPro" id="IPR009057">
    <property type="entry name" value="Homeodomain-like_sf"/>
</dbReference>